<organism evidence="1">
    <name type="scientific">Siphoviridae sp. ct5jB2</name>
    <dbReference type="NCBI Taxonomy" id="2825337"/>
    <lineage>
        <taxon>Viruses</taxon>
        <taxon>Duplodnaviria</taxon>
        <taxon>Heunggongvirae</taxon>
        <taxon>Uroviricota</taxon>
        <taxon>Caudoviricetes</taxon>
    </lineage>
</organism>
<evidence type="ECO:0000313" key="1">
    <source>
        <dbReference type="EMBL" id="DAF85577.1"/>
    </source>
</evidence>
<reference evidence="1" key="1">
    <citation type="journal article" date="2021" name="Proc. Natl. Acad. Sci. U.S.A.">
        <title>A Catalog of Tens of Thousands of Viruses from Human Metagenomes Reveals Hidden Associations with Chronic Diseases.</title>
        <authorList>
            <person name="Tisza M.J."/>
            <person name="Buck C.B."/>
        </authorList>
    </citation>
    <scope>NUCLEOTIDE SEQUENCE</scope>
    <source>
        <strain evidence="1">Ct5jB2</strain>
    </source>
</reference>
<accession>A0A8S5TTP4</accession>
<sequence length="99" mass="10948">MGEVLMLLVAMIVGFAGGVGVFALILNCCNDNDEKSVSKKENNVPTEVCAKSFEGMAMAFQTMGENMNKGYTRYIGNSDKMTEQEFKEALKMKIKKGEY</sequence>
<dbReference type="EMBL" id="BK015927">
    <property type="protein sequence ID" value="DAF85577.1"/>
    <property type="molecule type" value="Genomic_DNA"/>
</dbReference>
<name>A0A8S5TTP4_9CAUD</name>
<proteinExistence type="predicted"/>
<protein>
    <submittedName>
        <fullName evidence="1">Uncharacterized protein</fullName>
    </submittedName>
</protein>